<dbReference type="GO" id="GO:0004515">
    <property type="term" value="F:nicotinate-nucleotide adenylyltransferase activity"/>
    <property type="evidence" value="ECO:0007669"/>
    <property type="project" value="UniProtKB-EC"/>
</dbReference>
<dbReference type="InterPro" id="IPR005248">
    <property type="entry name" value="NadD/NMNAT"/>
</dbReference>
<protein>
    <submittedName>
        <fullName evidence="9">Nicotinate-nucleotide adenylyltransferase</fullName>
        <ecNumber evidence="9">2.7.7.18</ecNumber>
    </submittedName>
</protein>
<dbReference type="NCBIfam" id="NF000839">
    <property type="entry name" value="PRK00071.1-1"/>
    <property type="match status" value="1"/>
</dbReference>
<dbReference type="Gene3D" id="3.40.50.620">
    <property type="entry name" value="HUPs"/>
    <property type="match status" value="1"/>
</dbReference>
<proteinExistence type="inferred from homology"/>
<dbReference type="PANTHER" id="PTHR39321:SF3">
    <property type="entry name" value="PHOSPHOPANTETHEINE ADENYLYLTRANSFERASE"/>
    <property type="match status" value="1"/>
</dbReference>
<evidence type="ECO:0000256" key="6">
    <source>
        <dbReference type="ARBA" id="ARBA00022840"/>
    </source>
</evidence>
<dbReference type="SUPFAM" id="SSF52374">
    <property type="entry name" value="Nucleotidylyl transferase"/>
    <property type="match status" value="1"/>
</dbReference>
<reference evidence="9" key="1">
    <citation type="submission" date="2018-06" db="EMBL/GenBank/DDBJ databases">
        <authorList>
            <person name="Zhirakovskaya E."/>
        </authorList>
    </citation>
    <scope>NUCLEOTIDE SEQUENCE</scope>
</reference>
<name>A0A3B0XL15_9ZZZZ</name>
<evidence type="ECO:0000256" key="4">
    <source>
        <dbReference type="ARBA" id="ARBA00022695"/>
    </source>
</evidence>
<evidence type="ECO:0000256" key="5">
    <source>
        <dbReference type="ARBA" id="ARBA00022741"/>
    </source>
</evidence>
<keyword evidence="5" id="KW-0547">Nucleotide-binding</keyword>
<dbReference type="GO" id="GO:0009435">
    <property type="term" value="P:NAD+ biosynthetic process"/>
    <property type="evidence" value="ECO:0007669"/>
    <property type="project" value="UniProtKB-UniPathway"/>
</dbReference>
<dbReference type="CDD" id="cd02165">
    <property type="entry name" value="NMNAT"/>
    <property type="match status" value="1"/>
</dbReference>
<keyword evidence="3 9" id="KW-0808">Transferase</keyword>
<evidence type="ECO:0000259" key="8">
    <source>
        <dbReference type="Pfam" id="PF01467"/>
    </source>
</evidence>
<dbReference type="NCBIfam" id="TIGR00125">
    <property type="entry name" value="cyt_tran_rel"/>
    <property type="match status" value="1"/>
</dbReference>
<keyword evidence="2" id="KW-0662">Pyridine nucleotide biosynthesis</keyword>
<evidence type="ECO:0000256" key="1">
    <source>
        <dbReference type="ARBA" id="ARBA00004790"/>
    </source>
</evidence>
<accession>A0A3B0XL15</accession>
<dbReference type="GO" id="GO:0005524">
    <property type="term" value="F:ATP binding"/>
    <property type="evidence" value="ECO:0007669"/>
    <property type="project" value="UniProtKB-KW"/>
</dbReference>
<evidence type="ECO:0000256" key="2">
    <source>
        <dbReference type="ARBA" id="ARBA00022642"/>
    </source>
</evidence>
<evidence type="ECO:0000313" key="9">
    <source>
        <dbReference type="EMBL" id="VAW63837.1"/>
    </source>
</evidence>
<dbReference type="EC" id="2.7.7.18" evidence="9"/>
<feature type="domain" description="Cytidyltransferase-like" evidence="8">
    <location>
        <begin position="4"/>
        <end position="188"/>
    </location>
</feature>
<dbReference type="Pfam" id="PF01467">
    <property type="entry name" value="CTP_transf_like"/>
    <property type="match status" value="1"/>
</dbReference>
<keyword evidence="6" id="KW-0067">ATP-binding</keyword>
<dbReference type="InterPro" id="IPR014729">
    <property type="entry name" value="Rossmann-like_a/b/a_fold"/>
</dbReference>
<keyword evidence="7" id="KW-0520">NAD</keyword>
<evidence type="ECO:0000256" key="7">
    <source>
        <dbReference type="ARBA" id="ARBA00023027"/>
    </source>
</evidence>
<dbReference type="NCBIfam" id="TIGR00482">
    <property type="entry name" value="nicotinate (nicotinamide) nucleotide adenylyltransferase"/>
    <property type="match status" value="1"/>
</dbReference>
<comment type="pathway">
    <text evidence="1">Cofactor biosynthesis; NAD(+) biosynthesis.</text>
</comment>
<dbReference type="HAMAP" id="MF_00244">
    <property type="entry name" value="NaMN_adenylyltr"/>
    <property type="match status" value="1"/>
</dbReference>
<dbReference type="AlphaFoldDB" id="A0A3B0XL15"/>
<feature type="non-terminal residue" evidence="9">
    <location>
        <position position="1"/>
    </location>
</feature>
<sequence>LIGVFGGTFDPIHYGHLRPALDVLHQAGLDEVRFIPNRAPPHRDAPFLSDQLRAELVQLAIEDTPGFVLDKRELLRSGPSYMVDTLQSLKSEFPADTLCLIMGMDAFNGFEKWHRWQAIPALCHLIVTTRPGAGCATDYNAALAGFASAGDSSAHFSRDARCLQRRSGGQILLQLVTQLDISASSIRQSLLSGQSIQYLLPEVLREKLEHAYAKYTR</sequence>
<organism evidence="9">
    <name type="scientific">hydrothermal vent metagenome</name>
    <dbReference type="NCBI Taxonomy" id="652676"/>
    <lineage>
        <taxon>unclassified sequences</taxon>
        <taxon>metagenomes</taxon>
        <taxon>ecological metagenomes</taxon>
    </lineage>
</organism>
<dbReference type="InterPro" id="IPR004821">
    <property type="entry name" value="Cyt_trans-like"/>
</dbReference>
<dbReference type="UniPathway" id="UPA00253"/>
<gene>
    <name evidence="9" type="ORF">MNBD_GAMMA10-612</name>
</gene>
<dbReference type="PANTHER" id="PTHR39321">
    <property type="entry name" value="NICOTINATE-NUCLEOTIDE ADENYLYLTRANSFERASE-RELATED"/>
    <property type="match status" value="1"/>
</dbReference>
<keyword evidence="4 9" id="KW-0548">Nucleotidyltransferase</keyword>
<dbReference type="EMBL" id="UOFJ01000121">
    <property type="protein sequence ID" value="VAW63837.1"/>
    <property type="molecule type" value="Genomic_DNA"/>
</dbReference>
<evidence type="ECO:0000256" key="3">
    <source>
        <dbReference type="ARBA" id="ARBA00022679"/>
    </source>
</evidence>